<evidence type="ECO:0000256" key="1">
    <source>
        <dbReference type="ARBA" id="ARBA00012513"/>
    </source>
</evidence>
<dbReference type="InterPro" id="IPR001772">
    <property type="entry name" value="KA1_dom"/>
</dbReference>
<evidence type="ECO:0000256" key="5">
    <source>
        <dbReference type="ARBA" id="ARBA00022777"/>
    </source>
</evidence>
<dbReference type="SUPFAM" id="SSF103243">
    <property type="entry name" value="KA1-like"/>
    <property type="match status" value="1"/>
</dbReference>
<dbReference type="OrthoDB" id="1717948at2759"/>
<comment type="caution">
    <text evidence="10">The sequence shown here is derived from an EMBL/GenBank/DDBJ whole genome shotgun (WGS) entry which is preliminary data.</text>
</comment>
<comment type="catalytic activity">
    <reaction evidence="8">
        <text>L-seryl-[protein] + ATP = O-phospho-L-seryl-[protein] + ADP + H(+)</text>
        <dbReference type="Rhea" id="RHEA:17989"/>
        <dbReference type="Rhea" id="RHEA-COMP:9863"/>
        <dbReference type="Rhea" id="RHEA-COMP:11604"/>
        <dbReference type="ChEBI" id="CHEBI:15378"/>
        <dbReference type="ChEBI" id="CHEBI:29999"/>
        <dbReference type="ChEBI" id="CHEBI:30616"/>
        <dbReference type="ChEBI" id="CHEBI:83421"/>
        <dbReference type="ChEBI" id="CHEBI:456216"/>
        <dbReference type="EC" id="2.7.11.1"/>
    </reaction>
</comment>
<name>A0A9P1E784_CUSEU</name>
<keyword evidence="6" id="KW-0067">ATP-binding</keyword>
<proteinExistence type="predicted"/>
<evidence type="ECO:0000313" key="11">
    <source>
        <dbReference type="Proteomes" id="UP001152484"/>
    </source>
</evidence>
<dbReference type="EMBL" id="CAMAPE010000017">
    <property type="protein sequence ID" value="CAH9084449.1"/>
    <property type="molecule type" value="Genomic_DNA"/>
</dbReference>
<dbReference type="Gene3D" id="3.30.310.80">
    <property type="entry name" value="Kinase associated domain 1, KA1"/>
    <property type="match status" value="1"/>
</dbReference>
<reference evidence="10" key="1">
    <citation type="submission" date="2022-07" db="EMBL/GenBank/DDBJ databases">
        <authorList>
            <person name="Macas J."/>
            <person name="Novak P."/>
            <person name="Neumann P."/>
        </authorList>
    </citation>
    <scope>NUCLEOTIDE SEQUENCE</scope>
</reference>
<dbReference type="EMBL" id="CAMAPE010000017">
    <property type="protein sequence ID" value="CAH9084447.1"/>
    <property type="molecule type" value="Genomic_DNA"/>
</dbReference>
<keyword evidence="2" id="KW-0723">Serine/threonine-protein kinase</keyword>
<dbReference type="GO" id="GO:0004674">
    <property type="term" value="F:protein serine/threonine kinase activity"/>
    <property type="evidence" value="ECO:0007669"/>
    <property type="project" value="UniProtKB-KW"/>
</dbReference>
<keyword evidence="4" id="KW-0547">Nucleotide-binding</keyword>
<evidence type="ECO:0000256" key="7">
    <source>
        <dbReference type="ARBA" id="ARBA00047899"/>
    </source>
</evidence>
<evidence type="ECO:0000256" key="3">
    <source>
        <dbReference type="ARBA" id="ARBA00022679"/>
    </source>
</evidence>
<keyword evidence="11" id="KW-1185">Reference proteome</keyword>
<keyword evidence="3" id="KW-0808">Transferase</keyword>
<evidence type="ECO:0000256" key="2">
    <source>
        <dbReference type="ARBA" id="ARBA00022527"/>
    </source>
</evidence>
<accession>A0A9P1E784</accession>
<feature type="domain" description="KA1" evidence="9">
    <location>
        <begin position="39"/>
        <end position="86"/>
    </location>
</feature>
<sequence length="100" mass="11347">MMEVLQVLHVLIVCWKKIGHYNMKCQWTPNLPGHYHQGVSPVVDVVKFEVQLYRVKGKFLLDLQKVQGPDSPFLDLCAAFVSQLEFSKEAGVCFVQSANP</sequence>
<dbReference type="PROSITE" id="PS50032">
    <property type="entry name" value="KA1"/>
    <property type="match status" value="1"/>
</dbReference>
<organism evidence="10 11">
    <name type="scientific">Cuscuta europaea</name>
    <name type="common">European dodder</name>
    <dbReference type="NCBI Taxonomy" id="41803"/>
    <lineage>
        <taxon>Eukaryota</taxon>
        <taxon>Viridiplantae</taxon>
        <taxon>Streptophyta</taxon>
        <taxon>Embryophyta</taxon>
        <taxon>Tracheophyta</taxon>
        <taxon>Spermatophyta</taxon>
        <taxon>Magnoliopsida</taxon>
        <taxon>eudicotyledons</taxon>
        <taxon>Gunneridae</taxon>
        <taxon>Pentapetalae</taxon>
        <taxon>asterids</taxon>
        <taxon>lamiids</taxon>
        <taxon>Solanales</taxon>
        <taxon>Convolvulaceae</taxon>
        <taxon>Cuscuteae</taxon>
        <taxon>Cuscuta</taxon>
        <taxon>Cuscuta subgen. Cuscuta</taxon>
    </lineage>
</organism>
<protein>
    <recommendedName>
        <fullName evidence="1">non-specific serine/threonine protein kinase</fullName>
        <ecNumber evidence="1">2.7.11.1</ecNumber>
    </recommendedName>
</protein>
<evidence type="ECO:0000256" key="4">
    <source>
        <dbReference type="ARBA" id="ARBA00022741"/>
    </source>
</evidence>
<dbReference type="AlphaFoldDB" id="A0A9P1E784"/>
<comment type="catalytic activity">
    <reaction evidence="7">
        <text>L-threonyl-[protein] + ATP = O-phospho-L-threonyl-[protein] + ADP + H(+)</text>
        <dbReference type="Rhea" id="RHEA:46608"/>
        <dbReference type="Rhea" id="RHEA-COMP:11060"/>
        <dbReference type="Rhea" id="RHEA-COMP:11605"/>
        <dbReference type="ChEBI" id="CHEBI:15378"/>
        <dbReference type="ChEBI" id="CHEBI:30013"/>
        <dbReference type="ChEBI" id="CHEBI:30616"/>
        <dbReference type="ChEBI" id="CHEBI:61977"/>
        <dbReference type="ChEBI" id="CHEBI:456216"/>
        <dbReference type="EC" id="2.7.11.1"/>
    </reaction>
</comment>
<dbReference type="Proteomes" id="UP001152484">
    <property type="component" value="Unassembled WGS sequence"/>
</dbReference>
<evidence type="ECO:0000313" key="10">
    <source>
        <dbReference type="EMBL" id="CAH9084447.1"/>
    </source>
</evidence>
<dbReference type="Pfam" id="PF02149">
    <property type="entry name" value="KA1"/>
    <property type="match status" value="1"/>
</dbReference>
<dbReference type="InterPro" id="IPR028375">
    <property type="entry name" value="KA1/Ssp2_C"/>
</dbReference>
<evidence type="ECO:0000256" key="6">
    <source>
        <dbReference type="ARBA" id="ARBA00022840"/>
    </source>
</evidence>
<keyword evidence="5" id="KW-0418">Kinase</keyword>
<evidence type="ECO:0000259" key="9">
    <source>
        <dbReference type="PROSITE" id="PS50032"/>
    </source>
</evidence>
<dbReference type="EC" id="2.7.11.1" evidence="1"/>
<dbReference type="GO" id="GO:0005524">
    <property type="term" value="F:ATP binding"/>
    <property type="evidence" value="ECO:0007669"/>
    <property type="project" value="UniProtKB-KW"/>
</dbReference>
<evidence type="ECO:0000256" key="8">
    <source>
        <dbReference type="ARBA" id="ARBA00048679"/>
    </source>
</evidence>
<gene>
    <name evidence="10" type="ORF">CEURO_LOCUS9013</name>
</gene>